<dbReference type="InterPro" id="IPR046342">
    <property type="entry name" value="CBS_dom_sf"/>
</dbReference>
<evidence type="ECO:0000313" key="5">
    <source>
        <dbReference type="Proteomes" id="UP000320735"/>
    </source>
</evidence>
<gene>
    <name evidence="4" type="ORF">CA54_00190</name>
</gene>
<dbReference type="InterPro" id="IPR000644">
    <property type="entry name" value="CBS_dom"/>
</dbReference>
<organism evidence="4 5">
    <name type="scientific">Symmachiella macrocystis</name>
    <dbReference type="NCBI Taxonomy" id="2527985"/>
    <lineage>
        <taxon>Bacteria</taxon>
        <taxon>Pseudomonadati</taxon>
        <taxon>Planctomycetota</taxon>
        <taxon>Planctomycetia</taxon>
        <taxon>Planctomycetales</taxon>
        <taxon>Planctomycetaceae</taxon>
        <taxon>Symmachiella</taxon>
    </lineage>
</organism>
<dbReference type="AlphaFoldDB" id="A0A5C6BIP8"/>
<dbReference type="EMBL" id="SJPP01000001">
    <property type="protein sequence ID" value="TWU11216.1"/>
    <property type="molecule type" value="Genomic_DNA"/>
</dbReference>
<keyword evidence="5" id="KW-1185">Reference proteome</keyword>
<keyword evidence="1" id="KW-0677">Repeat</keyword>
<sequence>MTSKLVILRDNEPISTAAATLKEHGITGAPVIDQHNSPIGMLSLSDIIQTVLPEDVETPRPAPEVLCGDAAHTWELFEHVADNIETAGDEVVSQRMSRLLVTVADNTPLVEIARVMCDGHWHRVAVVDESGNLCGIVSTMDVLAAMINAADEGS</sequence>
<dbReference type="Pfam" id="PF00571">
    <property type="entry name" value="CBS"/>
    <property type="match status" value="2"/>
</dbReference>
<keyword evidence="2" id="KW-0129">CBS domain</keyword>
<dbReference type="InterPro" id="IPR051462">
    <property type="entry name" value="CBS_domain-containing"/>
</dbReference>
<evidence type="ECO:0000259" key="3">
    <source>
        <dbReference type="PROSITE" id="PS51371"/>
    </source>
</evidence>
<evidence type="ECO:0000256" key="1">
    <source>
        <dbReference type="ARBA" id="ARBA00022737"/>
    </source>
</evidence>
<protein>
    <submittedName>
        <fullName evidence="4">Inosine 5'-monophosphate dehydrogenase</fullName>
    </submittedName>
</protein>
<dbReference type="SUPFAM" id="SSF54631">
    <property type="entry name" value="CBS-domain pair"/>
    <property type="match status" value="1"/>
</dbReference>
<evidence type="ECO:0000256" key="2">
    <source>
        <dbReference type="PROSITE-ProRule" id="PRU00703"/>
    </source>
</evidence>
<accession>A0A5C6BIP8</accession>
<name>A0A5C6BIP8_9PLAN</name>
<dbReference type="Gene3D" id="3.10.580.10">
    <property type="entry name" value="CBS-domain"/>
    <property type="match status" value="1"/>
</dbReference>
<dbReference type="PANTHER" id="PTHR48108:SF26">
    <property type="entry name" value="CBS DOMAIN-CONTAINING PROTEIN DDB_G0289609"/>
    <property type="match status" value="1"/>
</dbReference>
<dbReference type="PANTHER" id="PTHR48108">
    <property type="entry name" value="CBS DOMAIN-CONTAINING PROTEIN CBSX2, CHLOROPLASTIC"/>
    <property type="match status" value="1"/>
</dbReference>
<dbReference type="SMART" id="SM00116">
    <property type="entry name" value="CBS"/>
    <property type="match status" value="2"/>
</dbReference>
<feature type="domain" description="CBS" evidence="3">
    <location>
        <begin position="96"/>
        <end position="152"/>
    </location>
</feature>
<proteinExistence type="predicted"/>
<evidence type="ECO:0000313" key="4">
    <source>
        <dbReference type="EMBL" id="TWU11216.1"/>
    </source>
</evidence>
<dbReference type="Proteomes" id="UP000320735">
    <property type="component" value="Unassembled WGS sequence"/>
</dbReference>
<reference evidence="4 5" key="1">
    <citation type="submission" date="2019-02" db="EMBL/GenBank/DDBJ databases">
        <title>Deep-cultivation of Planctomycetes and their phenomic and genomic characterization uncovers novel biology.</title>
        <authorList>
            <person name="Wiegand S."/>
            <person name="Jogler M."/>
            <person name="Boedeker C."/>
            <person name="Pinto D."/>
            <person name="Vollmers J."/>
            <person name="Rivas-Marin E."/>
            <person name="Kohn T."/>
            <person name="Peeters S.H."/>
            <person name="Heuer A."/>
            <person name="Rast P."/>
            <person name="Oberbeckmann S."/>
            <person name="Bunk B."/>
            <person name="Jeske O."/>
            <person name="Meyerdierks A."/>
            <person name="Storesund J.E."/>
            <person name="Kallscheuer N."/>
            <person name="Luecker S."/>
            <person name="Lage O.M."/>
            <person name="Pohl T."/>
            <person name="Merkel B.J."/>
            <person name="Hornburger P."/>
            <person name="Mueller R.-W."/>
            <person name="Bruemmer F."/>
            <person name="Labrenz M."/>
            <person name="Spormann A.M."/>
            <person name="Op Den Camp H."/>
            <person name="Overmann J."/>
            <person name="Amann R."/>
            <person name="Jetten M.S.M."/>
            <person name="Mascher T."/>
            <person name="Medema M.H."/>
            <person name="Devos D.P."/>
            <person name="Kaster A.-K."/>
            <person name="Ovreas L."/>
            <person name="Rohde M."/>
            <person name="Galperin M.Y."/>
            <person name="Jogler C."/>
        </authorList>
    </citation>
    <scope>NUCLEOTIDE SEQUENCE [LARGE SCALE GENOMIC DNA]</scope>
    <source>
        <strain evidence="4 5">CA54</strain>
    </source>
</reference>
<dbReference type="PROSITE" id="PS51371">
    <property type="entry name" value="CBS"/>
    <property type="match status" value="2"/>
</dbReference>
<comment type="caution">
    <text evidence="4">The sequence shown here is derived from an EMBL/GenBank/DDBJ whole genome shotgun (WGS) entry which is preliminary data.</text>
</comment>
<feature type="domain" description="CBS" evidence="3">
    <location>
        <begin position="1"/>
        <end position="58"/>
    </location>
</feature>